<evidence type="ECO:0000256" key="3">
    <source>
        <dbReference type="ARBA" id="ARBA00022692"/>
    </source>
</evidence>
<keyword evidence="4" id="KW-0029">Amino-acid transport</keyword>
<dbReference type="Proteomes" id="UP001497480">
    <property type="component" value="Unassembled WGS sequence"/>
</dbReference>
<keyword evidence="5 7" id="KW-1133">Transmembrane helix</keyword>
<evidence type="ECO:0000256" key="4">
    <source>
        <dbReference type="ARBA" id="ARBA00022970"/>
    </source>
</evidence>
<feature type="transmembrane region" description="Helical" evidence="7">
    <location>
        <begin position="319"/>
        <end position="339"/>
    </location>
</feature>
<dbReference type="PANTHER" id="PTHR22950">
    <property type="entry name" value="AMINO ACID TRANSPORTER"/>
    <property type="match status" value="1"/>
</dbReference>
<evidence type="ECO:0000256" key="7">
    <source>
        <dbReference type="SAM" id="Phobius"/>
    </source>
</evidence>
<feature type="transmembrane region" description="Helical" evidence="7">
    <location>
        <begin position="240"/>
        <end position="264"/>
    </location>
</feature>
<dbReference type="EMBL" id="CAXHTB010000010">
    <property type="protein sequence ID" value="CAL0313653.1"/>
    <property type="molecule type" value="Genomic_DNA"/>
</dbReference>
<proteinExistence type="predicted"/>
<evidence type="ECO:0000313" key="10">
    <source>
        <dbReference type="Proteomes" id="UP001497480"/>
    </source>
</evidence>
<dbReference type="GO" id="GO:0005774">
    <property type="term" value="C:vacuolar membrane"/>
    <property type="evidence" value="ECO:0007669"/>
    <property type="project" value="TreeGrafter"/>
</dbReference>
<dbReference type="InterPro" id="IPR013057">
    <property type="entry name" value="AA_transpt_TM"/>
</dbReference>
<evidence type="ECO:0000256" key="5">
    <source>
        <dbReference type="ARBA" id="ARBA00022989"/>
    </source>
</evidence>
<dbReference type="Pfam" id="PF01490">
    <property type="entry name" value="Aa_trans"/>
    <property type="match status" value="1"/>
</dbReference>
<dbReference type="GO" id="GO:0015179">
    <property type="term" value="F:L-amino acid transmembrane transporter activity"/>
    <property type="evidence" value="ECO:0007669"/>
    <property type="project" value="TreeGrafter"/>
</dbReference>
<reference evidence="9 10" key="1">
    <citation type="submission" date="2024-03" db="EMBL/GenBank/DDBJ databases">
        <authorList>
            <person name="Martinez-Hernandez J."/>
        </authorList>
    </citation>
    <scope>NUCLEOTIDE SEQUENCE [LARGE SCALE GENOMIC DNA]</scope>
</reference>
<comment type="subcellular location">
    <subcellularLocation>
        <location evidence="1">Membrane</location>
        <topology evidence="1">Multi-pass membrane protein</topology>
    </subcellularLocation>
</comment>
<feature type="transmembrane region" description="Helical" evidence="7">
    <location>
        <begin position="379"/>
        <end position="402"/>
    </location>
</feature>
<organism evidence="9 10">
    <name type="scientific">Lupinus luteus</name>
    <name type="common">European yellow lupine</name>
    <dbReference type="NCBI Taxonomy" id="3873"/>
    <lineage>
        <taxon>Eukaryota</taxon>
        <taxon>Viridiplantae</taxon>
        <taxon>Streptophyta</taxon>
        <taxon>Embryophyta</taxon>
        <taxon>Tracheophyta</taxon>
        <taxon>Spermatophyta</taxon>
        <taxon>Magnoliopsida</taxon>
        <taxon>eudicotyledons</taxon>
        <taxon>Gunneridae</taxon>
        <taxon>Pentapetalae</taxon>
        <taxon>rosids</taxon>
        <taxon>fabids</taxon>
        <taxon>Fabales</taxon>
        <taxon>Fabaceae</taxon>
        <taxon>Papilionoideae</taxon>
        <taxon>50 kb inversion clade</taxon>
        <taxon>genistoids sensu lato</taxon>
        <taxon>core genistoids</taxon>
        <taxon>Genisteae</taxon>
        <taxon>Lupinus</taxon>
    </lineage>
</organism>
<feature type="transmembrane region" description="Helical" evidence="7">
    <location>
        <begin position="99"/>
        <end position="119"/>
    </location>
</feature>
<dbReference type="PANTHER" id="PTHR22950:SF698">
    <property type="entry name" value="AMINO ACID TRANSPORTER TRANSMEMBRANE DOMAIN-CONTAINING PROTEIN"/>
    <property type="match status" value="1"/>
</dbReference>
<evidence type="ECO:0000256" key="2">
    <source>
        <dbReference type="ARBA" id="ARBA00022448"/>
    </source>
</evidence>
<evidence type="ECO:0000259" key="8">
    <source>
        <dbReference type="Pfam" id="PF01490"/>
    </source>
</evidence>
<name>A0AAV1WWK4_LUPLU</name>
<feature type="transmembrane region" description="Helical" evidence="7">
    <location>
        <begin position="52"/>
        <end position="72"/>
    </location>
</feature>
<evidence type="ECO:0000313" key="9">
    <source>
        <dbReference type="EMBL" id="CAL0313653.1"/>
    </source>
</evidence>
<keyword evidence="3 7" id="KW-0812">Transmembrane</keyword>
<feature type="transmembrane region" description="Helical" evidence="7">
    <location>
        <begin position="21"/>
        <end position="46"/>
    </location>
</feature>
<keyword evidence="10" id="KW-1185">Reference proteome</keyword>
<dbReference type="AlphaFoldDB" id="A0AAV1WWK4"/>
<feature type="transmembrane region" description="Helical" evidence="7">
    <location>
        <begin position="165"/>
        <end position="187"/>
    </location>
</feature>
<feature type="domain" description="Amino acid transporter transmembrane" evidence="8">
    <location>
        <begin position="21"/>
        <end position="399"/>
    </location>
</feature>
<feature type="transmembrane region" description="Helical" evidence="7">
    <location>
        <begin position="284"/>
        <end position="307"/>
    </location>
</feature>
<sequence>MQKNMENQSQQVSNSGESNKGTNFFMTCFNGLNALSGVGILSMPYAVSQVGWLSLILLLVVAMVCWYTGLLLQRCMNGNPLIKSYPDIGEIAFGYKGRAVIATFMCVELYLVAVEFLILEGDNLEKLFPNMNFKIGAFQIGGKRGFVLLSALVILPTTWFRSMDVLAYISIGGVVAPIILVACVLWVGEVDGVGFHQRGQLVNWRGLSTTVSLFTFCYCGHAVFPTLRNSMQDKSQFYKVLLFCFITSTITYGSMATIGYMMYGDYLKSQVTLNLPTKKISTKIAIFTTLINPFAKYAVIITPIANAIEDTKLFNKSKVISIFIRTTIVATTMLVALFIPFFGYVMAFIGAFLSVTVSLLLPCLCYLKINKAARRFGLELMIIIGILFVGSFIGVLGTITSVRQIVIHLKH</sequence>
<feature type="transmembrane region" description="Helical" evidence="7">
    <location>
        <begin position="345"/>
        <end position="367"/>
    </location>
</feature>
<comment type="caution">
    <text evidence="9">The sequence shown here is derived from an EMBL/GenBank/DDBJ whole genome shotgun (WGS) entry which is preliminary data.</text>
</comment>
<feature type="transmembrane region" description="Helical" evidence="7">
    <location>
        <begin position="131"/>
        <end position="153"/>
    </location>
</feature>
<evidence type="ECO:0000256" key="1">
    <source>
        <dbReference type="ARBA" id="ARBA00004141"/>
    </source>
</evidence>
<protein>
    <recommendedName>
        <fullName evidence="8">Amino acid transporter transmembrane domain-containing protein</fullName>
    </recommendedName>
</protein>
<feature type="transmembrane region" description="Helical" evidence="7">
    <location>
        <begin position="207"/>
        <end position="228"/>
    </location>
</feature>
<gene>
    <name evidence="9" type="ORF">LLUT_LOCUS14713</name>
</gene>
<keyword evidence="6 7" id="KW-0472">Membrane</keyword>
<evidence type="ECO:0000256" key="6">
    <source>
        <dbReference type="ARBA" id="ARBA00023136"/>
    </source>
</evidence>
<accession>A0AAV1WWK4</accession>
<keyword evidence="2" id="KW-0813">Transport</keyword>